<dbReference type="Pfam" id="PF20710">
    <property type="entry name" value="DUF6824"/>
    <property type="match status" value="1"/>
</dbReference>
<name>K0R6Q4_THAOC</name>
<organism evidence="3 4">
    <name type="scientific">Thalassiosira oceanica</name>
    <name type="common">Marine diatom</name>
    <dbReference type="NCBI Taxonomy" id="159749"/>
    <lineage>
        <taxon>Eukaryota</taxon>
        <taxon>Sar</taxon>
        <taxon>Stramenopiles</taxon>
        <taxon>Ochrophyta</taxon>
        <taxon>Bacillariophyta</taxon>
        <taxon>Coscinodiscophyceae</taxon>
        <taxon>Thalassiosirophycidae</taxon>
        <taxon>Thalassiosirales</taxon>
        <taxon>Thalassiosiraceae</taxon>
        <taxon>Thalassiosira</taxon>
    </lineage>
</organism>
<dbReference type="AlphaFoldDB" id="K0R6Q4"/>
<evidence type="ECO:0000313" key="3">
    <source>
        <dbReference type="EMBL" id="EJK44331.1"/>
    </source>
</evidence>
<dbReference type="OMA" id="CEATSHI"/>
<dbReference type="eggNOG" id="ENOG502R9FX">
    <property type="taxonomic scope" value="Eukaryota"/>
</dbReference>
<feature type="compositionally biased region" description="Basic residues" evidence="1">
    <location>
        <begin position="300"/>
        <end position="311"/>
    </location>
</feature>
<evidence type="ECO:0000256" key="1">
    <source>
        <dbReference type="SAM" id="MobiDB-lite"/>
    </source>
</evidence>
<proteinExistence type="predicted"/>
<dbReference type="InterPro" id="IPR049227">
    <property type="entry name" value="DUF6824"/>
</dbReference>
<keyword evidence="4" id="KW-1185">Reference proteome</keyword>
<evidence type="ECO:0000313" key="4">
    <source>
        <dbReference type="Proteomes" id="UP000266841"/>
    </source>
</evidence>
<gene>
    <name evidence="3" type="ORF">THAOC_37135</name>
</gene>
<feature type="region of interest" description="Disordered" evidence="1">
    <location>
        <begin position="300"/>
        <end position="322"/>
    </location>
</feature>
<evidence type="ECO:0000259" key="2">
    <source>
        <dbReference type="Pfam" id="PF20710"/>
    </source>
</evidence>
<dbReference type="Proteomes" id="UP000266841">
    <property type="component" value="Unassembled WGS sequence"/>
</dbReference>
<dbReference type="EMBL" id="AGNL01049831">
    <property type="protein sequence ID" value="EJK44331.1"/>
    <property type="molecule type" value="Genomic_DNA"/>
</dbReference>
<reference evidence="3 4" key="1">
    <citation type="journal article" date="2012" name="Genome Biol.">
        <title>Genome and low-iron response of an oceanic diatom adapted to chronic iron limitation.</title>
        <authorList>
            <person name="Lommer M."/>
            <person name="Specht M."/>
            <person name="Roy A.S."/>
            <person name="Kraemer L."/>
            <person name="Andreson R."/>
            <person name="Gutowska M.A."/>
            <person name="Wolf J."/>
            <person name="Bergner S.V."/>
            <person name="Schilhabel M.B."/>
            <person name="Klostermeier U.C."/>
            <person name="Beiko R.G."/>
            <person name="Rosenstiel P."/>
            <person name="Hippler M."/>
            <person name="Laroche J."/>
        </authorList>
    </citation>
    <scope>NUCLEOTIDE SEQUENCE [LARGE SCALE GENOMIC DNA]</scope>
    <source>
        <strain evidence="3 4">CCMP1005</strain>
    </source>
</reference>
<accession>K0R6Q4</accession>
<feature type="domain" description="DUF6824" evidence="2">
    <location>
        <begin position="210"/>
        <end position="283"/>
    </location>
</feature>
<protein>
    <recommendedName>
        <fullName evidence="2">DUF6824 domain-containing protein</fullName>
    </recommendedName>
</protein>
<sequence length="389" mass="42753">MQYTMNSAGNAQQPQADSIPSKLIDMMPRDDAAVKHPQLSNYDVLLRTSGSGGDFVRPESIGNRRFRVTLSLYGGRYAAPSNSNENRHAVAREVIATVTDRCKGRFYEVQDNGSWEEMVMSSQRLIAIVERALSNGPSDYRPTTNTAATVRRHGALVEQAPARTLLRSLSAASVVSNSSHESTDQLPAHAQHRTATPTAAEAITIPAPFDVVCGPSGIADNNHTGNNRLAVLLSLRRDQYKSTNPNGRERIVHELTVTMIDDSSARFLRRMANGTYTVVGRDASTALIKDGLHLAAYGKRPTKRTASRKRGQNSEVSKLMDRRHKKQILSRLERRVTDNANGINESTAPTKLLHCPIQTKSVRGLESLSSARRVTFGELPKVMSFQVPV</sequence>
<comment type="caution">
    <text evidence="3">The sequence shown here is derived from an EMBL/GenBank/DDBJ whole genome shotgun (WGS) entry which is preliminary data.</text>
</comment>